<dbReference type="Pfam" id="PF00156">
    <property type="entry name" value="Pribosyltran"/>
    <property type="match status" value="1"/>
</dbReference>
<protein>
    <submittedName>
        <fullName evidence="4">Phosphoribosyltransferase</fullName>
    </submittedName>
</protein>
<dbReference type="InterPro" id="IPR029057">
    <property type="entry name" value="PRTase-like"/>
</dbReference>
<evidence type="ECO:0000259" key="3">
    <source>
        <dbReference type="Pfam" id="PF00156"/>
    </source>
</evidence>
<dbReference type="EMBL" id="DSFH01000052">
    <property type="protein sequence ID" value="HEW64149.1"/>
    <property type="molecule type" value="Genomic_DNA"/>
</dbReference>
<evidence type="ECO:0000256" key="1">
    <source>
        <dbReference type="ARBA" id="ARBA00022676"/>
    </source>
</evidence>
<proteinExistence type="predicted"/>
<feature type="domain" description="Phosphoribosyltransferase" evidence="3">
    <location>
        <begin position="12"/>
        <end position="151"/>
    </location>
</feature>
<dbReference type="RefSeq" id="WP_272985477.1">
    <property type="nucleotide sequence ID" value="NZ_DSFH01000052.1"/>
</dbReference>
<gene>
    <name evidence="4" type="ORF">ENO39_03735</name>
</gene>
<dbReference type="InterPro" id="IPR000836">
    <property type="entry name" value="PRTase_dom"/>
</dbReference>
<evidence type="ECO:0000313" key="4">
    <source>
        <dbReference type="EMBL" id="HEW64149.1"/>
    </source>
</evidence>
<dbReference type="PANTHER" id="PTHR43363:SF1">
    <property type="entry name" value="HYPOXANTHINE-GUANINE PHOSPHORIBOSYLTRANSFERASE"/>
    <property type="match status" value="1"/>
</dbReference>
<organism evidence="4">
    <name type="scientific">Fervidicoccus fontis</name>
    <dbReference type="NCBI Taxonomy" id="683846"/>
    <lineage>
        <taxon>Archaea</taxon>
        <taxon>Thermoproteota</taxon>
        <taxon>Thermoprotei</taxon>
        <taxon>Fervidicoccales</taxon>
        <taxon>Fervidicoccaceae</taxon>
        <taxon>Fervidicoccus</taxon>
    </lineage>
</organism>
<keyword evidence="2" id="KW-0808">Transferase</keyword>
<sequence length="212" mass="24261">MSADNKFLTLKWEDIENAVVAISEKIIESNFNPNVVVGILRGGWIPARIFADFLGIKDIGAIEIKFYKGIEEKMERPVITQPLVLDIRNKNVLLVDDVADSGKSLQTALSAINFYGPKNLKTVSLYVKPWSVIIPDYYYGETDKWIVFPWEKRETIEALVQAEYKIISRATIDVEKISKEFSDKLGLSYEEVKRIITLIISERSFFNPETIH</sequence>
<dbReference type="Proteomes" id="UP000886076">
    <property type="component" value="Unassembled WGS sequence"/>
</dbReference>
<dbReference type="AlphaFoldDB" id="A0A7C2ZAX3"/>
<evidence type="ECO:0000256" key="2">
    <source>
        <dbReference type="ARBA" id="ARBA00022679"/>
    </source>
</evidence>
<dbReference type="SUPFAM" id="SSF53271">
    <property type="entry name" value="PRTase-like"/>
    <property type="match status" value="1"/>
</dbReference>
<dbReference type="Gene3D" id="3.40.50.2020">
    <property type="match status" value="1"/>
</dbReference>
<name>A0A7C2ZAX3_9CREN</name>
<keyword evidence="1 4" id="KW-0328">Glycosyltransferase</keyword>
<dbReference type="PANTHER" id="PTHR43363">
    <property type="entry name" value="HYPOXANTHINE PHOSPHORIBOSYLTRANSFERASE"/>
    <property type="match status" value="1"/>
</dbReference>
<accession>A0A7C2ZAX3</accession>
<dbReference type="GO" id="GO:0016757">
    <property type="term" value="F:glycosyltransferase activity"/>
    <property type="evidence" value="ECO:0007669"/>
    <property type="project" value="UniProtKB-KW"/>
</dbReference>
<dbReference type="CDD" id="cd06223">
    <property type="entry name" value="PRTases_typeI"/>
    <property type="match status" value="1"/>
</dbReference>
<comment type="caution">
    <text evidence="4">The sequence shown here is derived from an EMBL/GenBank/DDBJ whole genome shotgun (WGS) entry which is preliminary data.</text>
</comment>
<reference evidence="4" key="1">
    <citation type="journal article" date="2020" name="mSystems">
        <title>Genome- and Community-Level Interaction Insights into Carbon Utilization and Element Cycling Functions of Hydrothermarchaeota in Hydrothermal Sediment.</title>
        <authorList>
            <person name="Zhou Z."/>
            <person name="Liu Y."/>
            <person name="Xu W."/>
            <person name="Pan J."/>
            <person name="Luo Z.H."/>
            <person name="Li M."/>
        </authorList>
    </citation>
    <scope>NUCLEOTIDE SEQUENCE [LARGE SCALE GENOMIC DNA]</scope>
    <source>
        <strain evidence="4">SpSt-1261</strain>
    </source>
</reference>